<sequence length="451" mass="50186">MVQVAAPVFDEISYLVDGIQEAARNVNGFSEESAILASRCKKLSAFVLRLKSTPSGNNFTGYLEKLAEAFEAAEAFLCDQEFQTIYHQNTVSKVKNFKRSFDAIHNGITRAANSLVLAVNTELPLHEGDDPADPDIDKSDRTKLFPPSIEETAPSKDSIRMIPFFMLHFEDPADPSAFVDLDFSKVPPAENPFWMESSASCTASSASRKDRKAYYERLIAVRAIDQAARVTEIRVVLANLDPGDTTFPVHAAKTVLTVSGVVTGGIVGAINGLVSMVKTGSVSKGFDSAKQTATSAVSVCRNSFLHWLMEIDLQDGSTCTLERCADDVYLYEGKSSRQNQHCVFKIPVNNSFAEYSMRQLIRFRNKQRKVPYNLHGNNCVHFVFNFVDCVAPGIVKLQQEGGLEQSQRWLEPRRRNQFRLWAQHLYLCSRTETLGRGSNVPFLGFISPETL</sequence>
<reference evidence="2" key="1">
    <citation type="submission" date="2020-06" db="EMBL/GenBank/DDBJ databases">
        <authorList>
            <consortium name="Plant Systems Biology data submission"/>
        </authorList>
    </citation>
    <scope>NUCLEOTIDE SEQUENCE</scope>
    <source>
        <strain evidence="2">D6</strain>
    </source>
</reference>
<accession>A0A9N8EE49</accession>
<name>A0A9N8EE49_9STRA</name>
<comment type="caution">
    <text evidence="2">The sequence shown here is derived from an EMBL/GenBank/DDBJ whole genome shotgun (WGS) entry which is preliminary data.</text>
</comment>
<dbReference type="GO" id="GO:0007166">
    <property type="term" value="P:cell surface receptor signaling pathway"/>
    <property type="evidence" value="ECO:0007669"/>
    <property type="project" value="InterPro"/>
</dbReference>
<feature type="region of interest" description="Disordered" evidence="1">
    <location>
        <begin position="126"/>
        <end position="150"/>
    </location>
</feature>
<evidence type="ECO:0000256" key="1">
    <source>
        <dbReference type="SAM" id="MobiDB-lite"/>
    </source>
</evidence>
<dbReference type="InterPro" id="IPR036537">
    <property type="entry name" value="Adaptor_Cbl_N_dom_sf"/>
</dbReference>
<dbReference type="Proteomes" id="UP001153069">
    <property type="component" value="Unassembled WGS sequence"/>
</dbReference>
<feature type="compositionally biased region" description="Basic and acidic residues" evidence="1">
    <location>
        <begin position="126"/>
        <end position="143"/>
    </location>
</feature>
<evidence type="ECO:0000313" key="2">
    <source>
        <dbReference type="EMBL" id="CAB9519787.1"/>
    </source>
</evidence>
<dbReference type="AlphaFoldDB" id="A0A9N8EE49"/>
<dbReference type="EMBL" id="CAICTM010001045">
    <property type="protein sequence ID" value="CAB9519787.1"/>
    <property type="molecule type" value="Genomic_DNA"/>
</dbReference>
<evidence type="ECO:0000313" key="3">
    <source>
        <dbReference type="Proteomes" id="UP001153069"/>
    </source>
</evidence>
<gene>
    <name evidence="2" type="ORF">SEMRO_1047_G235130.1</name>
</gene>
<dbReference type="Gene3D" id="1.20.930.20">
    <property type="entry name" value="Adaptor protein Cbl, N-terminal domain"/>
    <property type="match status" value="1"/>
</dbReference>
<proteinExistence type="predicted"/>
<protein>
    <submittedName>
        <fullName evidence="2">Uncharacterized protein</fullName>
    </submittedName>
</protein>
<keyword evidence="3" id="KW-1185">Reference proteome</keyword>
<organism evidence="2 3">
    <name type="scientific">Seminavis robusta</name>
    <dbReference type="NCBI Taxonomy" id="568900"/>
    <lineage>
        <taxon>Eukaryota</taxon>
        <taxon>Sar</taxon>
        <taxon>Stramenopiles</taxon>
        <taxon>Ochrophyta</taxon>
        <taxon>Bacillariophyta</taxon>
        <taxon>Bacillariophyceae</taxon>
        <taxon>Bacillariophycidae</taxon>
        <taxon>Naviculales</taxon>
        <taxon>Naviculaceae</taxon>
        <taxon>Seminavis</taxon>
    </lineage>
</organism>